<gene>
    <name evidence="1" type="ORF">SAMN06272737_11488</name>
</gene>
<dbReference type="EMBL" id="FZNO01000014">
    <property type="protein sequence ID" value="SNR59477.1"/>
    <property type="molecule type" value="Genomic_DNA"/>
</dbReference>
<proteinExistence type="predicted"/>
<protein>
    <submittedName>
        <fullName evidence="1">Uncharacterized protein</fullName>
    </submittedName>
</protein>
<dbReference type="AlphaFoldDB" id="A0A238XKK9"/>
<keyword evidence="2" id="KW-1185">Reference proteome</keyword>
<sequence length="244" mass="26589">MTAEVDVRLPDGERRLLQAGIGEWSGSARCSPGLALLLEFGSCDHMEAWLPGAQRALAAGDSLLPRDWRRCLVLTELAFASDVLGSGCEWSTTTGLSDAETVVLLRIVQRRLAPFVFDDRGSAAATGARRPSEAAQAVRRRVPWPARTRHSEWAGVAPDGYAVLLASDVHERNGLGLELYDPAGHLVMDAFRDDDRGELSLTVPSGEGVPLPVAEWFIRSARERLGSRGPSPAGRRSWLRAQRR</sequence>
<evidence type="ECO:0000313" key="1">
    <source>
        <dbReference type="EMBL" id="SNR59477.1"/>
    </source>
</evidence>
<reference evidence="1 2" key="1">
    <citation type="submission" date="2017-06" db="EMBL/GenBank/DDBJ databases">
        <authorList>
            <person name="Kim H.J."/>
            <person name="Triplett B.A."/>
        </authorList>
    </citation>
    <scope>NUCLEOTIDE SEQUENCE [LARGE SCALE GENOMIC DNA]</scope>
    <source>
        <strain evidence="1 2">DSM 44272</strain>
    </source>
</reference>
<organism evidence="1 2">
    <name type="scientific">Blastococcus mobilis</name>
    <dbReference type="NCBI Taxonomy" id="1938746"/>
    <lineage>
        <taxon>Bacteria</taxon>
        <taxon>Bacillati</taxon>
        <taxon>Actinomycetota</taxon>
        <taxon>Actinomycetes</taxon>
        <taxon>Geodermatophilales</taxon>
        <taxon>Geodermatophilaceae</taxon>
        <taxon>Blastococcus</taxon>
    </lineage>
</organism>
<accession>A0A238XKK9</accession>
<dbReference type="Proteomes" id="UP000198403">
    <property type="component" value="Unassembled WGS sequence"/>
</dbReference>
<evidence type="ECO:0000313" key="2">
    <source>
        <dbReference type="Proteomes" id="UP000198403"/>
    </source>
</evidence>
<name>A0A238XKK9_9ACTN</name>